<dbReference type="InterPro" id="IPR051468">
    <property type="entry name" value="Fungal_SecMetab_SDRs"/>
</dbReference>
<keyword evidence="2" id="KW-1185">Reference proteome</keyword>
<dbReference type="InterPro" id="IPR002347">
    <property type="entry name" value="SDR_fam"/>
</dbReference>
<dbReference type="SUPFAM" id="SSF51735">
    <property type="entry name" value="NAD(P)-binding Rossmann-fold domains"/>
    <property type="match status" value="1"/>
</dbReference>
<dbReference type="InterPro" id="IPR036291">
    <property type="entry name" value="NAD(P)-bd_dom_sf"/>
</dbReference>
<dbReference type="Pfam" id="PF00106">
    <property type="entry name" value="adh_short"/>
    <property type="match status" value="1"/>
</dbReference>
<proteinExistence type="predicted"/>
<gene>
    <name evidence="1" type="ORF">SKAU_G00307770</name>
</gene>
<protein>
    <submittedName>
        <fullName evidence="1">Uncharacterized protein</fullName>
    </submittedName>
</protein>
<name>A0A9Q1ER38_SYNKA</name>
<dbReference type="GO" id="GO:0005737">
    <property type="term" value="C:cytoplasm"/>
    <property type="evidence" value="ECO:0007669"/>
    <property type="project" value="TreeGrafter"/>
</dbReference>
<evidence type="ECO:0000313" key="1">
    <source>
        <dbReference type="EMBL" id="KAJ8343448.1"/>
    </source>
</evidence>
<dbReference type="Proteomes" id="UP001152622">
    <property type="component" value="Chromosome 13"/>
</dbReference>
<reference evidence="1" key="1">
    <citation type="journal article" date="2023" name="Science">
        <title>Genome structures resolve the early diversification of teleost fishes.</title>
        <authorList>
            <person name="Parey E."/>
            <person name="Louis A."/>
            <person name="Montfort J."/>
            <person name="Bouchez O."/>
            <person name="Roques C."/>
            <person name="Iampietro C."/>
            <person name="Lluch J."/>
            <person name="Castinel A."/>
            <person name="Donnadieu C."/>
            <person name="Desvignes T."/>
            <person name="Floi Bucao C."/>
            <person name="Jouanno E."/>
            <person name="Wen M."/>
            <person name="Mejri S."/>
            <person name="Dirks R."/>
            <person name="Jansen H."/>
            <person name="Henkel C."/>
            <person name="Chen W.J."/>
            <person name="Zahm M."/>
            <person name="Cabau C."/>
            <person name="Klopp C."/>
            <person name="Thompson A.W."/>
            <person name="Robinson-Rechavi M."/>
            <person name="Braasch I."/>
            <person name="Lecointre G."/>
            <person name="Bobe J."/>
            <person name="Postlethwait J.H."/>
            <person name="Berthelot C."/>
            <person name="Roest Crollius H."/>
            <person name="Guiguen Y."/>
        </authorList>
    </citation>
    <scope>NUCLEOTIDE SEQUENCE</scope>
    <source>
        <strain evidence="1">WJC10195</strain>
    </source>
</reference>
<dbReference type="OrthoDB" id="7289984at2759"/>
<sequence>MVTGASRGLGLQIVKSLVNGSFSPGKIIARLRHETRAEPRCGQQGQYSLRNAAQEVHVIVQDEGPNYLINNVVINFVADFQTVTAEKMLQNFHTNTVGPLMLTKALLPALRAARGGSGMGVHRPAVLNISSCLGSVVLNWGDSANKFKWYPYRTSKWRSGVTDLTVEEQQADIMA</sequence>
<dbReference type="PANTHER" id="PTHR43544">
    <property type="entry name" value="SHORT-CHAIN DEHYDROGENASE/REDUCTASE"/>
    <property type="match status" value="1"/>
</dbReference>
<accession>A0A9Q1ER38</accession>
<dbReference type="GO" id="GO:0016491">
    <property type="term" value="F:oxidoreductase activity"/>
    <property type="evidence" value="ECO:0007669"/>
    <property type="project" value="TreeGrafter"/>
</dbReference>
<dbReference type="Gene3D" id="3.40.50.720">
    <property type="entry name" value="NAD(P)-binding Rossmann-like Domain"/>
    <property type="match status" value="1"/>
</dbReference>
<dbReference type="AlphaFoldDB" id="A0A9Q1ER38"/>
<comment type="caution">
    <text evidence="1">The sequence shown here is derived from an EMBL/GenBank/DDBJ whole genome shotgun (WGS) entry which is preliminary data.</text>
</comment>
<evidence type="ECO:0000313" key="2">
    <source>
        <dbReference type="Proteomes" id="UP001152622"/>
    </source>
</evidence>
<organism evidence="1 2">
    <name type="scientific">Synaphobranchus kaupii</name>
    <name type="common">Kaup's arrowtooth eel</name>
    <dbReference type="NCBI Taxonomy" id="118154"/>
    <lineage>
        <taxon>Eukaryota</taxon>
        <taxon>Metazoa</taxon>
        <taxon>Chordata</taxon>
        <taxon>Craniata</taxon>
        <taxon>Vertebrata</taxon>
        <taxon>Euteleostomi</taxon>
        <taxon>Actinopterygii</taxon>
        <taxon>Neopterygii</taxon>
        <taxon>Teleostei</taxon>
        <taxon>Anguilliformes</taxon>
        <taxon>Synaphobranchidae</taxon>
        <taxon>Synaphobranchus</taxon>
    </lineage>
</organism>
<dbReference type="PANTHER" id="PTHR43544:SF34">
    <property type="entry name" value="SI:DKEY-12E7.4"/>
    <property type="match status" value="1"/>
</dbReference>
<dbReference type="EMBL" id="JAINUF010000013">
    <property type="protein sequence ID" value="KAJ8343448.1"/>
    <property type="molecule type" value="Genomic_DNA"/>
</dbReference>